<dbReference type="EMBL" id="JPRM01000001">
    <property type="protein sequence ID" value="KFF20300.1"/>
    <property type="molecule type" value="Genomic_DNA"/>
</dbReference>
<protein>
    <submittedName>
        <fullName evidence="2">Uncharacterized protein</fullName>
    </submittedName>
</protein>
<organism evidence="2 4">
    <name type="scientific">Flavobacterium hydatis</name>
    <name type="common">Cytophaga aquatilis</name>
    <dbReference type="NCBI Taxonomy" id="991"/>
    <lineage>
        <taxon>Bacteria</taxon>
        <taxon>Pseudomonadati</taxon>
        <taxon>Bacteroidota</taxon>
        <taxon>Flavobacteriia</taxon>
        <taxon>Flavobacteriales</taxon>
        <taxon>Flavobacteriaceae</taxon>
        <taxon>Flavobacterium</taxon>
    </lineage>
</organism>
<reference evidence="3 5" key="2">
    <citation type="submission" date="2016-11" db="EMBL/GenBank/DDBJ databases">
        <title>Whole genomes of Flavobacteriaceae.</title>
        <authorList>
            <person name="Stine C."/>
            <person name="Li C."/>
            <person name="Tadesse D."/>
        </authorList>
    </citation>
    <scope>NUCLEOTIDE SEQUENCE [LARGE SCALE GENOMIC DNA]</scope>
    <source>
        <strain evidence="3 5">ATCC 29551</strain>
    </source>
</reference>
<dbReference type="eggNOG" id="ENOG502ZCYI">
    <property type="taxonomic scope" value="Bacteria"/>
</dbReference>
<reference evidence="2 4" key="1">
    <citation type="submission" date="2014-07" db="EMBL/GenBank/DDBJ databases">
        <title>Genome of Flavobacterium hydatis DSM 2063.</title>
        <authorList>
            <person name="Pipes S.E."/>
            <person name="Stropko S.J."/>
            <person name="Newman J.D."/>
        </authorList>
    </citation>
    <scope>NUCLEOTIDE SEQUENCE [LARGE SCALE GENOMIC DNA]</scope>
    <source>
        <strain evidence="2 4">DSM 2063</strain>
    </source>
</reference>
<keyword evidence="1" id="KW-0812">Transmembrane</keyword>
<evidence type="ECO:0000313" key="5">
    <source>
        <dbReference type="Proteomes" id="UP000198424"/>
    </source>
</evidence>
<evidence type="ECO:0000313" key="3">
    <source>
        <dbReference type="EMBL" id="OXA98409.1"/>
    </source>
</evidence>
<dbReference type="Proteomes" id="UP000028712">
    <property type="component" value="Unassembled WGS sequence"/>
</dbReference>
<dbReference type="OrthoDB" id="1346973at2"/>
<comment type="caution">
    <text evidence="2">The sequence shown here is derived from an EMBL/GenBank/DDBJ whole genome shotgun (WGS) entry which is preliminary data.</text>
</comment>
<evidence type="ECO:0000313" key="4">
    <source>
        <dbReference type="Proteomes" id="UP000028712"/>
    </source>
</evidence>
<proteinExistence type="predicted"/>
<keyword evidence="1" id="KW-1133">Transmembrane helix</keyword>
<feature type="transmembrane region" description="Helical" evidence="1">
    <location>
        <begin position="93"/>
        <end position="109"/>
    </location>
</feature>
<keyword evidence="1" id="KW-0472">Membrane</keyword>
<dbReference type="EMBL" id="MUGY01000001">
    <property type="protein sequence ID" value="OXA98409.1"/>
    <property type="molecule type" value="Genomic_DNA"/>
</dbReference>
<gene>
    <name evidence="3" type="ORF">B0A62_01005</name>
    <name evidence="2" type="ORF">IW20_00650</name>
</gene>
<name>A0A086AUD6_FLAHY</name>
<dbReference type="RefSeq" id="WP_035617472.1">
    <property type="nucleotide sequence ID" value="NZ_JBEWQG010000004.1"/>
</dbReference>
<accession>A0A086AUD6</accession>
<dbReference type="AlphaFoldDB" id="A0A086AUD6"/>
<sequence length="196" mass="23298">MITKTLTNLIHLLYPRNICAYTEKDKYLVSEEYKRLNQIVTDFDTKDRKVSSNSILEKFENDKTLKKFADFSLFHLKDRCMTFNVSIIEGRELYTISLFISIIIPYYVINVQKNMIEIFFSESEITELENKNTETRKINELVLEIETIIEDKFLYRKLPNKLLNFVVADISFQDSQFGYFTMYNAFFNNVTINDGY</sequence>
<keyword evidence="5" id="KW-1185">Reference proteome</keyword>
<dbReference type="Proteomes" id="UP000198424">
    <property type="component" value="Unassembled WGS sequence"/>
</dbReference>
<evidence type="ECO:0000256" key="1">
    <source>
        <dbReference type="SAM" id="Phobius"/>
    </source>
</evidence>
<evidence type="ECO:0000313" key="2">
    <source>
        <dbReference type="EMBL" id="KFF20300.1"/>
    </source>
</evidence>